<dbReference type="EMBL" id="BMXA01000009">
    <property type="protein sequence ID" value="GHA20655.1"/>
    <property type="molecule type" value="Genomic_DNA"/>
</dbReference>
<name>A0A918VT44_9GAMM</name>
<proteinExistence type="predicted"/>
<dbReference type="PANTHER" id="PTHR41252">
    <property type="entry name" value="BLR2505 PROTEIN"/>
    <property type="match status" value="1"/>
</dbReference>
<gene>
    <name evidence="2" type="ORF">GCM10008090_33210</name>
</gene>
<organism evidence="2 3">
    <name type="scientific">Arenicella chitinivorans</name>
    <dbReference type="NCBI Taxonomy" id="1329800"/>
    <lineage>
        <taxon>Bacteria</taxon>
        <taxon>Pseudomonadati</taxon>
        <taxon>Pseudomonadota</taxon>
        <taxon>Gammaproteobacteria</taxon>
        <taxon>Arenicellales</taxon>
        <taxon>Arenicellaceae</taxon>
        <taxon>Arenicella</taxon>
    </lineage>
</organism>
<comment type="caution">
    <text evidence="2">The sequence shown here is derived from an EMBL/GenBank/DDBJ whole genome shotgun (WGS) entry which is preliminary data.</text>
</comment>
<accession>A0A918VT44</accession>
<dbReference type="SUPFAM" id="SSF54427">
    <property type="entry name" value="NTF2-like"/>
    <property type="match status" value="1"/>
</dbReference>
<sequence length="138" mass="15728">MSKTALQAAQEMYDTILAGDFAGLYERMREDCVIEFYGPTTIPYAGIYTGRDKCMEFFDHVQNDVVIHQFTQHEYIANDKQVAVVGHLKLEAVSTGRVYDTEYAHIIDVEDGLWVRFRDFADTATVAHAFLDTQTPHV</sequence>
<dbReference type="Gene3D" id="3.10.450.50">
    <property type="match status" value="1"/>
</dbReference>
<evidence type="ECO:0000259" key="1">
    <source>
        <dbReference type="Pfam" id="PF12680"/>
    </source>
</evidence>
<feature type="domain" description="SnoaL-like" evidence="1">
    <location>
        <begin position="10"/>
        <end position="116"/>
    </location>
</feature>
<evidence type="ECO:0000313" key="3">
    <source>
        <dbReference type="Proteomes" id="UP000614811"/>
    </source>
</evidence>
<dbReference type="InterPro" id="IPR037401">
    <property type="entry name" value="SnoaL-like"/>
</dbReference>
<reference evidence="2" key="1">
    <citation type="journal article" date="2014" name="Int. J. Syst. Evol. Microbiol.">
        <title>Complete genome sequence of Corynebacterium casei LMG S-19264T (=DSM 44701T), isolated from a smear-ripened cheese.</title>
        <authorList>
            <consortium name="US DOE Joint Genome Institute (JGI-PGF)"/>
            <person name="Walter F."/>
            <person name="Albersmeier A."/>
            <person name="Kalinowski J."/>
            <person name="Ruckert C."/>
        </authorList>
    </citation>
    <scope>NUCLEOTIDE SEQUENCE</scope>
    <source>
        <strain evidence="2">KCTC 12711</strain>
    </source>
</reference>
<dbReference type="Pfam" id="PF12680">
    <property type="entry name" value="SnoaL_2"/>
    <property type="match status" value="1"/>
</dbReference>
<dbReference type="AlphaFoldDB" id="A0A918VT44"/>
<dbReference type="Proteomes" id="UP000614811">
    <property type="component" value="Unassembled WGS sequence"/>
</dbReference>
<evidence type="ECO:0000313" key="2">
    <source>
        <dbReference type="EMBL" id="GHA20655.1"/>
    </source>
</evidence>
<reference evidence="2" key="2">
    <citation type="submission" date="2020-09" db="EMBL/GenBank/DDBJ databases">
        <authorList>
            <person name="Sun Q."/>
            <person name="Kim S."/>
        </authorList>
    </citation>
    <scope>NUCLEOTIDE SEQUENCE</scope>
    <source>
        <strain evidence="2">KCTC 12711</strain>
    </source>
</reference>
<protein>
    <recommendedName>
        <fullName evidence="1">SnoaL-like domain-containing protein</fullName>
    </recommendedName>
</protein>
<dbReference type="PANTHER" id="PTHR41252:SF1">
    <property type="entry name" value="BLR2505 PROTEIN"/>
    <property type="match status" value="1"/>
</dbReference>
<dbReference type="InterPro" id="IPR032710">
    <property type="entry name" value="NTF2-like_dom_sf"/>
</dbReference>
<keyword evidence="3" id="KW-1185">Reference proteome</keyword>
<dbReference type="RefSeq" id="WP_189402839.1">
    <property type="nucleotide sequence ID" value="NZ_BMXA01000009.1"/>
</dbReference>